<comment type="caution">
    <text evidence="10">The sequence shown here is derived from an EMBL/GenBank/DDBJ whole genome shotgun (WGS) entry which is preliminary data.</text>
</comment>
<evidence type="ECO:0000256" key="4">
    <source>
        <dbReference type="ARBA" id="ARBA00022753"/>
    </source>
</evidence>
<evidence type="ECO:0000313" key="11">
    <source>
        <dbReference type="Proteomes" id="UP001347796"/>
    </source>
</evidence>
<dbReference type="InterPro" id="IPR009851">
    <property type="entry name" value="Mod_r"/>
</dbReference>
<evidence type="ECO:0000256" key="1">
    <source>
        <dbReference type="ARBA" id="ARBA00004633"/>
    </source>
</evidence>
<dbReference type="Proteomes" id="UP001347796">
    <property type="component" value="Unassembled WGS sequence"/>
</dbReference>
<accession>A0AAN8K1A6</accession>
<dbReference type="SUPFAM" id="SSF140111">
    <property type="entry name" value="Endosomal sorting complex assembly domain"/>
    <property type="match status" value="1"/>
</dbReference>
<comment type="subcellular location">
    <subcellularLocation>
        <location evidence="1">Late endosome membrane</location>
        <topology evidence="1">Peripheral membrane protein</topology>
    </subcellularLocation>
</comment>
<protein>
    <recommendedName>
        <fullName evidence="9">VPS37 C-terminal domain-containing protein</fullName>
    </recommendedName>
</protein>
<dbReference type="InterPro" id="IPR029012">
    <property type="entry name" value="Helix_hairpin_bin_sf"/>
</dbReference>
<keyword evidence="4" id="KW-0967">Endosome</keyword>
<proteinExistence type="inferred from homology"/>
<evidence type="ECO:0000256" key="7">
    <source>
        <dbReference type="PROSITE-ProRule" id="PRU00646"/>
    </source>
</evidence>
<sequence>MYANNYGMGYGGQTGGGSSGLQMDETEAVASIQTLSMTDLQLILENDGKLDDIVNGLKQVNNITTQREILLASNKSLADYNLSLQPQFEALKRQVATGYEQLNSLKTELAQDIAKLDVHTSQQSMDTLLAVLQTEAAKSEELTEDLASDFCSEKCDVNEFLSQYIKLRSEAHTKRIKAEKMAEIIRNPSSVSENNYPSNTPVSNYGRSPFSSGSAPYPTSNSMGMPQPSPPYRRY</sequence>
<dbReference type="PANTHER" id="PTHR13678:SF27">
    <property type="entry name" value="LD45836P"/>
    <property type="match status" value="1"/>
</dbReference>
<organism evidence="10 11">
    <name type="scientific">Patella caerulea</name>
    <name type="common">Rayed Mediterranean limpet</name>
    <dbReference type="NCBI Taxonomy" id="87958"/>
    <lineage>
        <taxon>Eukaryota</taxon>
        <taxon>Metazoa</taxon>
        <taxon>Spiralia</taxon>
        <taxon>Lophotrochozoa</taxon>
        <taxon>Mollusca</taxon>
        <taxon>Gastropoda</taxon>
        <taxon>Patellogastropoda</taxon>
        <taxon>Patelloidea</taxon>
        <taxon>Patellidae</taxon>
        <taxon>Patella</taxon>
    </lineage>
</organism>
<evidence type="ECO:0000313" key="10">
    <source>
        <dbReference type="EMBL" id="KAK6190748.1"/>
    </source>
</evidence>
<comment type="similarity">
    <text evidence="2">Belongs to the VPS37 family.</text>
</comment>
<evidence type="ECO:0000256" key="6">
    <source>
        <dbReference type="ARBA" id="ARBA00025010"/>
    </source>
</evidence>
<feature type="domain" description="VPS37 C-terminal" evidence="9">
    <location>
        <begin position="106"/>
        <end position="195"/>
    </location>
</feature>
<dbReference type="PANTHER" id="PTHR13678">
    <property type="entry name" value="VACUOLAR PROTEIN SORTING-ASSOCIATED PROTEIN 37"/>
    <property type="match status" value="1"/>
</dbReference>
<dbReference type="Gene3D" id="1.10.287.660">
    <property type="entry name" value="Helix hairpin bin"/>
    <property type="match status" value="1"/>
</dbReference>
<keyword evidence="5 7" id="KW-0653">Protein transport</keyword>
<dbReference type="GO" id="GO:0031902">
    <property type="term" value="C:late endosome membrane"/>
    <property type="evidence" value="ECO:0007669"/>
    <property type="project" value="UniProtKB-SubCell"/>
</dbReference>
<dbReference type="GO" id="GO:0043162">
    <property type="term" value="P:ubiquitin-dependent protein catabolic process via the multivesicular body sorting pathway"/>
    <property type="evidence" value="ECO:0007669"/>
    <property type="project" value="TreeGrafter"/>
</dbReference>
<dbReference type="EMBL" id="JAZGQO010000002">
    <property type="protein sequence ID" value="KAK6190748.1"/>
    <property type="molecule type" value="Genomic_DNA"/>
</dbReference>
<comment type="function">
    <text evidence="6">Component of the ESCRT-I complex, a regulator of vesicular trafficking process. Required for the sorting of endocytic ubiquitinated cargos into multivesicular bodies. May be involved in cell growth and differentiation.</text>
</comment>
<evidence type="ECO:0000256" key="3">
    <source>
        <dbReference type="ARBA" id="ARBA00022448"/>
    </source>
</evidence>
<gene>
    <name evidence="10" type="ORF">SNE40_002544</name>
</gene>
<dbReference type="AlphaFoldDB" id="A0AAN8K1A6"/>
<dbReference type="InterPro" id="IPR037202">
    <property type="entry name" value="ESCRT_assembly_dom"/>
</dbReference>
<evidence type="ECO:0000259" key="9">
    <source>
        <dbReference type="PROSITE" id="PS51314"/>
    </source>
</evidence>
<name>A0AAN8K1A6_PATCE</name>
<feature type="compositionally biased region" description="Polar residues" evidence="8">
    <location>
        <begin position="189"/>
        <end position="224"/>
    </location>
</feature>
<keyword evidence="11" id="KW-1185">Reference proteome</keyword>
<feature type="region of interest" description="Disordered" evidence="8">
    <location>
        <begin position="189"/>
        <end position="235"/>
    </location>
</feature>
<dbReference type="PROSITE" id="PS51314">
    <property type="entry name" value="VPS37_C"/>
    <property type="match status" value="1"/>
</dbReference>
<keyword evidence="3 7" id="KW-0813">Transport</keyword>
<dbReference type="GO" id="GO:0006612">
    <property type="term" value="P:protein targeting to membrane"/>
    <property type="evidence" value="ECO:0007669"/>
    <property type="project" value="TreeGrafter"/>
</dbReference>
<dbReference type="GO" id="GO:0006623">
    <property type="term" value="P:protein targeting to vacuole"/>
    <property type="evidence" value="ECO:0007669"/>
    <property type="project" value="TreeGrafter"/>
</dbReference>
<dbReference type="GO" id="GO:0000813">
    <property type="term" value="C:ESCRT I complex"/>
    <property type="evidence" value="ECO:0007669"/>
    <property type="project" value="TreeGrafter"/>
</dbReference>
<evidence type="ECO:0000256" key="2">
    <source>
        <dbReference type="ARBA" id="ARBA00007617"/>
    </source>
</evidence>
<evidence type="ECO:0000256" key="5">
    <source>
        <dbReference type="ARBA" id="ARBA00022927"/>
    </source>
</evidence>
<dbReference type="Pfam" id="PF07200">
    <property type="entry name" value="Mod_r"/>
    <property type="match status" value="1"/>
</dbReference>
<reference evidence="10 11" key="1">
    <citation type="submission" date="2024-01" db="EMBL/GenBank/DDBJ databases">
        <title>The genome of the rayed Mediterranean limpet Patella caerulea (Linnaeus, 1758).</title>
        <authorList>
            <person name="Anh-Thu Weber A."/>
            <person name="Halstead-Nussloch G."/>
        </authorList>
    </citation>
    <scope>NUCLEOTIDE SEQUENCE [LARGE SCALE GENOMIC DNA]</scope>
    <source>
        <strain evidence="10">AATW-2023a</strain>
        <tissue evidence="10">Whole specimen</tissue>
    </source>
</reference>
<evidence type="ECO:0000256" key="8">
    <source>
        <dbReference type="SAM" id="MobiDB-lite"/>
    </source>
</evidence>